<dbReference type="EMBL" id="CP003167">
    <property type="protein sequence ID" value="AGB01681.1"/>
    <property type="molecule type" value="Genomic_DNA"/>
</dbReference>
<reference evidence="2" key="1">
    <citation type="submission" date="2011-12" db="EMBL/GenBank/DDBJ databases">
        <title>Complete sequence of Methanoregula formicicum SMSP.</title>
        <authorList>
            <person name="Lucas S."/>
            <person name="Han J."/>
            <person name="Lapidus A."/>
            <person name="Cheng J.-F."/>
            <person name="Goodwin L."/>
            <person name="Pitluck S."/>
            <person name="Peters L."/>
            <person name="Ovchinnikova G."/>
            <person name="Teshima H."/>
            <person name="Detter J.C."/>
            <person name="Han C."/>
            <person name="Tapia R."/>
            <person name="Land M."/>
            <person name="Hauser L."/>
            <person name="Kyrpides N."/>
            <person name="Ivanova N."/>
            <person name="Pagani I."/>
            <person name="Imachi H."/>
            <person name="Tamaki H."/>
            <person name="Sekiguchi Y."/>
            <person name="Kamagata Y."/>
            <person name="Cadillo-Quiroz H."/>
            <person name="Zinder S."/>
            <person name="Liu W.-T."/>
            <person name="Woyke T."/>
        </authorList>
    </citation>
    <scope>NUCLEOTIDE SEQUENCE [LARGE SCALE GENOMIC DNA]</scope>
    <source>
        <strain evidence="2">DSM 22288 / NBRC 105244 / SMSP</strain>
    </source>
</reference>
<gene>
    <name evidence="1" type="ordered locus">Metfor_0621</name>
</gene>
<dbReference type="OrthoDB" id="385581at2157"/>
<dbReference type="InParanoid" id="L0HD39"/>
<organism evidence="1 2">
    <name type="scientific">Methanoregula formicica (strain DSM 22288 / NBRC 105244 / SMSP)</name>
    <dbReference type="NCBI Taxonomy" id="593750"/>
    <lineage>
        <taxon>Archaea</taxon>
        <taxon>Methanobacteriati</taxon>
        <taxon>Methanobacteriota</taxon>
        <taxon>Stenosarchaea group</taxon>
        <taxon>Methanomicrobia</taxon>
        <taxon>Methanomicrobiales</taxon>
        <taxon>Methanoregulaceae</taxon>
        <taxon>Methanoregula</taxon>
    </lineage>
</organism>
<dbReference type="GeneID" id="14309294"/>
<dbReference type="Proteomes" id="UP000010824">
    <property type="component" value="Chromosome"/>
</dbReference>
<dbReference type="STRING" id="593750.Metfor_0621"/>
<dbReference type="RefSeq" id="WP_015284645.1">
    <property type="nucleotide sequence ID" value="NC_019943.1"/>
</dbReference>
<protein>
    <submittedName>
        <fullName evidence="1">Uncharacterized protein</fullName>
    </submittedName>
</protein>
<name>L0HD39_METFS</name>
<sequence>MGSKDVMTTFAERDIRQYFSEFDGWNIAPITGVQSPVGLYRASRNRLYHEEVAFIAVSFDPIPENECITALDALPSSRGSRVKKFLLTPQATDTSFVPPHVQVLLMKAFAFADGDLVWLTKKKNARQYACAPAAPAPEPVTTPATPTS</sequence>
<evidence type="ECO:0000313" key="1">
    <source>
        <dbReference type="EMBL" id="AGB01681.1"/>
    </source>
</evidence>
<dbReference type="HOGENOM" id="CLU_1754699_0_0_2"/>
<keyword evidence="2" id="KW-1185">Reference proteome</keyword>
<dbReference type="AlphaFoldDB" id="L0HD39"/>
<proteinExistence type="predicted"/>
<reference evidence="1 2" key="2">
    <citation type="journal article" date="2014" name="Genome Announc.">
        <title>Complete Genome Sequence of Methanoregula formicica SMSPT, a Mesophilic Hydrogenotrophic Methanogen Isolated from a Methanogenic Upflow Anaerobic Sludge Blanket Reactor.</title>
        <authorList>
            <person name="Yamamoto K."/>
            <person name="Tamaki H."/>
            <person name="Cadillo-Quiroz H."/>
            <person name="Imachi H."/>
            <person name="Kyrpides N."/>
            <person name="Woyke T."/>
            <person name="Goodwin L."/>
            <person name="Zinder S.H."/>
            <person name="Kamagata Y."/>
            <person name="Liu W.T."/>
        </authorList>
    </citation>
    <scope>NUCLEOTIDE SEQUENCE [LARGE SCALE GENOMIC DNA]</scope>
    <source>
        <strain evidence="2">DSM 22288 / NBRC 105244 / SMSP</strain>
    </source>
</reference>
<dbReference type="eggNOG" id="arCOG12340">
    <property type="taxonomic scope" value="Archaea"/>
</dbReference>
<accession>L0HD39</accession>
<dbReference type="KEGG" id="mfo:Metfor_0621"/>
<evidence type="ECO:0000313" key="2">
    <source>
        <dbReference type="Proteomes" id="UP000010824"/>
    </source>
</evidence>